<keyword evidence="1" id="KW-1133">Transmembrane helix</keyword>
<evidence type="ECO:0000313" key="2">
    <source>
        <dbReference type="EMBL" id="TQE89717.1"/>
    </source>
</evidence>
<dbReference type="Proteomes" id="UP000315753">
    <property type="component" value="Unassembled WGS sequence"/>
</dbReference>
<dbReference type="AlphaFoldDB" id="A0A540UZ20"/>
<accession>A0A540UZ20</accession>
<sequence length="82" mass="9539">MNNVWTVLTTIVCIIIVAVSYFMTVSVMKKTEERSSVTETDVPISKIIRDHPILMNPIIIMYIIFTLFLGIMIFFLWAKYGY</sequence>
<keyword evidence="1" id="KW-0812">Transmembrane</keyword>
<protein>
    <submittedName>
        <fullName evidence="2">Short-chain dehydrogenase</fullName>
    </submittedName>
</protein>
<proteinExistence type="predicted"/>
<dbReference type="RefSeq" id="WP_141602969.1">
    <property type="nucleotide sequence ID" value="NZ_JARMSC010000043.1"/>
</dbReference>
<organism evidence="2 3">
    <name type="scientific">Ureibacillus terrenus</name>
    <dbReference type="NCBI Taxonomy" id="118246"/>
    <lineage>
        <taxon>Bacteria</taxon>
        <taxon>Bacillati</taxon>
        <taxon>Bacillota</taxon>
        <taxon>Bacilli</taxon>
        <taxon>Bacillales</taxon>
        <taxon>Caryophanaceae</taxon>
        <taxon>Ureibacillus</taxon>
    </lineage>
</organism>
<keyword evidence="1" id="KW-0472">Membrane</keyword>
<feature type="transmembrane region" description="Helical" evidence="1">
    <location>
        <begin position="53"/>
        <end position="78"/>
    </location>
</feature>
<comment type="caution">
    <text evidence="2">The sequence shown here is derived from an EMBL/GenBank/DDBJ whole genome shotgun (WGS) entry which is preliminary data.</text>
</comment>
<gene>
    <name evidence="2" type="ORF">FKZ59_11840</name>
</gene>
<evidence type="ECO:0000313" key="3">
    <source>
        <dbReference type="Proteomes" id="UP000315753"/>
    </source>
</evidence>
<evidence type="ECO:0000256" key="1">
    <source>
        <dbReference type="SAM" id="Phobius"/>
    </source>
</evidence>
<dbReference type="OrthoDB" id="2454818at2"/>
<feature type="transmembrane region" description="Helical" evidence="1">
    <location>
        <begin position="6"/>
        <end position="25"/>
    </location>
</feature>
<dbReference type="EMBL" id="VIGD01000017">
    <property type="protein sequence ID" value="TQE89717.1"/>
    <property type="molecule type" value="Genomic_DNA"/>
</dbReference>
<reference evidence="2 3" key="1">
    <citation type="submission" date="2019-06" db="EMBL/GenBank/DDBJ databases">
        <title>Genome sequence of Ureibacillus terrenus.</title>
        <authorList>
            <person name="Maclea K.S."/>
            <person name="Simoes M."/>
        </authorList>
    </citation>
    <scope>NUCLEOTIDE SEQUENCE [LARGE SCALE GENOMIC DNA]</scope>
    <source>
        <strain evidence="2 3">ATCC BAA-384</strain>
    </source>
</reference>
<name>A0A540UZ20_9BACL</name>
<keyword evidence="3" id="KW-1185">Reference proteome</keyword>